<reference evidence="2 3" key="1">
    <citation type="journal article" date="2019" name="Environ. Health Perspect.">
        <title>Inter-host Transmission of Carbapenemase-Producing Escherichia coli among Humans and Backyard Animals.</title>
        <authorList>
            <person name="Li J."/>
            <person name="Bi Z."/>
            <person name="Ma S."/>
            <person name="Chen B."/>
            <person name="Cai C."/>
            <person name="He J."/>
            <person name="Schwarz S."/>
            <person name="Sun C."/>
            <person name="Zhou Y."/>
            <person name="Yin J."/>
            <person name="Hulth A."/>
            <person name="Wang Y."/>
            <person name="Shen Z."/>
            <person name="Wang S."/>
            <person name="Wu C."/>
            <person name="Nilsson L.E."/>
            <person name="Walsh T.R."/>
            <person name="Borjesson S."/>
            <person name="Shen J."/>
            <person name="Sun Q."/>
            <person name="Wang Y."/>
        </authorList>
    </citation>
    <scope>NUCLEOTIDE SEQUENCE [LARGE SCALE GENOMIC DNA]</scope>
    <source>
        <strain evidence="2 3">A016f</strain>
    </source>
</reference>
<protein>
    <submittedName>
        <fullName evidence="2">Transcriptional regulator</fullName>
    </submittedName>
</protein>
<dbReference type="Proteomes" id="UP000359125">
    <property type="component" value="Unassembled WGS sequence"/>
</dbReference>
<dbReference type="RefSeq" id="WP_250665526.1">
    <property type="nucleotide sequence ID" value="NZ_RYCF01000800.1"/>
</dbReference>
<proteinExistence type="predicted"/>
<accession>A0A5P0JIZ7</accession>
<dbReference type="AlphaFoldDB" id="A0A5P0JIZ7"/>
<organism evidence="2 3">
    <name type="scientific">Escherichia coli</name>
    <dbReference type="NCBI Taxonomy" id="562"/>
    <lineage>
        <taxon>Bacteria</taxon>
        <taxon>Pseudomonadati</taxon>
        <taxon>Pseudomonadota</taxon>
        <taxon>Gammaproteobacteria</taxon>
        <taxon>Enterobacterales</taxon>
        <taxon>Enterobacteriaceae</taxon>
        <taxon>Escherichia</taxon>
    </lineage>
</organism>
<comment type="caution">
    <text evidence="2">The sequence shown here is derived from an EMBL/GenBank/DDBJ whole genome shotgun (WGS) entry which is preliminary data.</text>
</comment>
<gene>
    <name evidence="1" type="ORF">EIZ93_31275</name>
    <name evidence="2" type="ORF">EIZ93_31285</name>
</gene>
<sequence length="21" mass="2356">FPEKLIATIRGMGYSFVAVKK</sequence>
<evidence type="ECO:0000313" key="3">
    <source>
        <dbReference type="Proteomes" id="UP000359125"/>
    </source>
</evidence>
<evidence type="ECO:0000313" key="1">
    <source>
        <dbReference type="EMBL" id="MQK28572.1"/>
    </source>
</evidence>
<evidence type="ECO:0000313" key="2">
    <source>
        <dbReference type="EMBL" id="MQK28574.1"/>
    </source>
</evidence>
<dbReference type="EMBL" id="RYCF01000801">
    <property type="protein sequence ID" value="MQK28574.1"/>
    <property type="molecule type" value="Genomic_DNA"/>
</dbReference>
<feature type="non-terminal residue" evidence="2">
    <location>
        <position position="1"/>
    </location>
</feature>
<dbReference type="EMBL" id="RYCF01000800">
    <property type="protein sequence ID" value="MQK28572.1"/>
    <property type="molecule type" value="Genomic_DNA"/>
</dbReference>
<name>A0A5P0JIZ7_ECOLX</name>